<keyword evidence="1" id="KW-0812">Transmembrane</keyword>
<accession>A0A1G9PB34</accession>
<protein>
    <submittedName>
        <fullName evidence="2">Uncharacterized protein</fullName>
    </submittedName>
</protein>
<name>A0A1G9PB34_9EURY</name>
<keyword evidence="1" id="KW-0472">Membrane</keyword>
<sequence length="238" mass="24076">MSRRVPEFALVTGGFLALTVLGVGVAFTGDLVRSALTAVVVGYPFGLYAVSHSEDPTEVLPPRYVLPAAAVAGASLLVAAVPGATERLAGRLLYALFVALVVALPPAAYAVSYGRLRPLPPRATAAGGAVVGATLLVAGPLAGDAVIGAADALLVFLAGVGYADVHGVGATRRTRRLLVLAGGVFSLALVGVGLVVGSTTTLLPWVVAAITAALGPSLHYALSVEQGRRGQNFFNRRS</sequence>
<feature type="transmembrane region" description="Helical" evidence="1">
    <location>
        <begin position="91"/>
        <end position="111"/>
    </location>
</feature>
<dbReference type="STRING" id="660521.SAMN04487949_0311"/>
<dbReference type="Proteomes" id="UP000199451">
    <property type="component" value="Unassembled WGS sequence"/>
</dbReference>
<reference evidence="3" key="1">
    <citation type="submission" date="2016-10" db="EMBL/GenBank/DDBJ databases">
        <authorList>
            <person name="Varghese N."/>
            <person name="Submissions S."/>
        </authorList>
    </citation>
    <scope>NUCLEOTIDE SEQUENCE [LARGE SCALE GENOMIC DNA]</scope>
    <source>
        <strain evidence="3">CGMCC 1.10119</strain>
    </source>
</reference>
<dbReference type="RefSeq" id="WP_089693390.1">
    <property type="nucleotide sequence ID" value="NZ_FNHL01000001.1"/>
</dbReference>
<dbReference type="AlphaFoldDB" id="A0A1G9PB34"/>
<feature type="transmembrane region" description="Helical" evidence="1">
    <location>
        <begin position="147"/>
        <end position="165"/>
    </location>
</feature>
<feature type="transmembrane region" description="Helical" evidence="1">
    <location>
        <begin position="64"/>
        <end position="85"/>
    </location>
</feature>
<evidence type="ECO:0000313" key="3">
    <source>
        <dbReference type="Proteomes" id="UP000199451"/>
    </source>
</evidence>
<gene>
    <name evidence="2" type="ORF">SAMN04487949_0311</name>
</gene>
<evidence type="ECO:0000256" key="1">
    <source>
        <dbReference type="SAM" id="Phobius"/>
    </source>
</evidence>
<evidence type="ECO:0000313" key="2">
    <source>
        <dbReference type="EMBL" id="SDL95934.1"/>
    </source>
</evidence>
<keyword evidence="1" id="KW-1133">Transmembrane helix</keyword>
<feature type="transmembrane region" description="Helical" evidence="1">
    <location>
        <begin position="177"/>
        <end position="196"/>
    </location>
</feature>
<organism evidence="2 3">
    <name type="scientific">Halogranum gelatinilyticum</name>
    <dbReference type="NCBI Taxonomy" id="660521"/>
    <lineage>
        <taxon>Archaea</taxon>
        <taxon>Methanobacteriati</taxon>
        <taxon>Methanobacteriota</taxon>
        <taxon>Stenosarchaea group</taxon>
        <taxon>Halobacteria</taxon>
        <taxon>Halobacteriales</taxon>
        <taxon>Haloferacaceae</taxon>
    </lineage>
</organism>
<keyword evidence="3" id="KW-1185">Reference proteome</keyword>
<feature type="transmembrane region" description="Helical" evidence="1">
    <location>
        <begin position="202"/>
        <end position="222"/>
    </location>
</feature>
<dbReference type="EMBL" id="FNHL01000001">
    <property type="protein sequence ID" value="SDL95934.1"/>
    <property type="molecule type" value="Genomic_DNA"/>
</dbReference>
<proteinExistence type="predicted"/>
<dbReference type="OrthoDB" id="343232at2157"/>